<evidence type="ECO:0000313" key="1">
    <source>
        <dbReference type="EMBL" id="SFS20876.1"/>
    </source>
</evidence>
<proteinExistence type="predicted"/>
<dbReference type="Pfam" id="PF07274">
    <property type="entry name" value="DUF1440"/>
    <property type="match status" value="1"/>
</dbReference>
<dbReference type="RefSeq" id="WP_089842896.1">
    <property type="nucleotide sequence ID" value="NZ_FOZL01000002.1"/>
</dbReference>
<dbReference type="Proteomes" id="UP000199024">
    <property type="component" value="Unassembled WGS sequence"/>
</dbReference>
<dbReference type="AlphaFoldDB" id="A0A1I6MYV9"/>
<accession>A0A1I6MYV9</accession>
<dbReference type="EMBL" id="FOZL01000002">
    <property type="protein sequence ID" value="SFS20876.1"/>
    <property type="molecule type" value="Genomic_DNA"/>
</dbReference>
<gene>
    <name evidence="1" type="ORF">SAMN05421771_3919</name>
</gene>
<dbReference type="OrthoDB" id="121289at2"/>
<organism evidence="1 2">
    <name type="scientific">Granulicella pectinivorans</name>
    <dbReference type="NCBI Taxonomy" id="474950"/>
    <lineage>
        <taxon>Bacteria</taxon>
        <taxon>Pseudomonadati</taxon>
        <taxon>Acidobacteriota</taxon>
        <taxon>Terriglobia</taxon>
        <taxon>Terriglobales</taxon>
        <taxon>Acidobacteriaceae</taxon>
        <taxon>Granulicella</taxon>
    </lineage>
</organism>
<protein>
    <submittedName>
        <fullName evidence="1">Putative membrane protein</fullName>
    </submittedName>
</protein>
<dbReference type="InterPro" id="IPR009898">
    <property type="entry name" value="DUF1440"/>
</dbReference>
<evidence type="ECO:0000313" key="2">
    <source>
        <dbReference type="Proteomes" id="UP000199024"/>
    </source>
</evidence>
<reference evidence="1 2" key="1">
    <citation type="submission" date="2016-10" db="EMBL/GenBank/DDBJ databases">
        <authorList>
            <person name="de Groot N.N."/>
        </authorList>
    </citation>
    <scope>NUCLEOTIDE SEQUENCE [LARGE SCALE GENOMIC DNA]</scope>
    <source>
        <strain evidence="1 2">DSM 21001</strain>
    </source>
</reference>
<keyword evidence="2" id="KW-1185">Reference proteome</keyword>
<dbReference type="STRING" id="474950.SAMN05421771_3919"/>
<sequence length="160" mass="16636">MSNVAIEKKTATRSLVKGLIAGLIGGIAGAAAKHVAEKIYPPRVKGEPVPPEVLAQRVAGGTLTTGEKQAAGESVHWLFGASAGAVYGGVAEYYPQATSKEGASFGLVLATVTHEGVLPAIGLVTTPQKQSQREQTSEMTSHIVYGVVTEIVRSVVRKML</sequence>
<name>A0A1I6MYV9_9BACT</name>